<feature type="region of interest" description="Disordered" evidence="3">
    <location>
        <begin position="166"/>
        <end position="212"/>
    </location>
</feature>
<gene>
    <name evidence="5" type="ORF">SO694_00006163</name>
</gene>
<dbReference type="SMART" id="SM00415">
    <property type="entry name" value="HSF"/>
    <property type="match status" value="1"/>
</dbReference>
<evidence type="ECO:0000256" key="1">
    <source>
        <dbReference type="ARBA" id="ARBA00023125"/>
    </source>
</evidence>
<dbReference type="PANTHER" id="PTHR10015:SF206">
    <property type="entry name" value="HSF-TYPE DNA-BINDING DOMAIN-CONTAINING PROTEIN"/>
    <property type="match status" value="1"/>
</dbReference>
<feature type="compositionally biased region" description="Basic and acidic residues" evidence="3">
    <location>
        <begin position="90"/>
        <end position="99"/>
    </location>
</feature>
<comment type="similarity">
    <text evidence="2">Belongs to the HSF family.</text>
</comment>
<comment type="caution">
    <text evidence="5">The sequence shown here is derived from an EMBL/GenBank/DDBJ whole genome shotgun (WGS) entry which is preliminary data.</text>
</comment>
<dbReference type="EMBL" id="JBBJCI010000038">
    <property type="protein sequence ID" value="KAK7250047.1"/>
    <property type="molecule type" value="Genomic_DNA"/>
</dbReference>
<feature type="domain" description="HSF-type DNA-binding" evidence="4">
    <location>
        <begin position="462"/>
        <end position="572"/>
    </location>
</feature>
<dbReference type="InterPro" id="IPR036388">
    <property type="entry name" value="WH-like_DNA-bd_sf"/>
</dbReference>
<evidence type="ECO:0000259" key="4">
    <source>
        <dbReference type="SMART" id="SM00415"/>
    </source>
</evidence>
<protein>
    <recommendedName>
        <fullName evidence="4">HSF-type DNA-binding domain-containing protein</fullName>
    </recommendedName>
</protein>
<feature type="region of interest" description="Disordered" evidence="3">
    <location>
        <begin position="228"/>
        <end position="258"/>
    </location>
</feature>
<evidence type="ECO:0000313" key="6">
    <source>
        <dbReference type="Proteomes" id="UP001363151"/>
    </source>
</evidence>
<feature type="region of interest" description="Disordered" evidence="3">
    <location>
        <begin position="334"/>
        <end position="397"/>
    </location>
</feature>
<keyword evidence="6" id="KW-1185">Reference proteome</keyword>
<accession>A0ABR1G9Q1</accession>
<evidence type="ECO:0000256" key="2">
    <source>
        <dbReference type="RuleBase" id="RU004020"/>
    </source>
</evidence>
<dbReference type="Proteomes" id="UP001363151">
    <property type="component" value="Unassembled WGS sequence"/>
</dbReference>
<feature type="compositionally biased region" description="Low complexity" evidence="3">
    <location>
        <begin position="77"/>
        <end position="89"/>
    </location>
</feature>
<organism evidence="5 6">
    <name type="scientific">Aureococcus anophagefferens</name>
    <name type="common">Harmful bloom alga</name>
    <dbReference type="NCBI Taxonomy" id="44056"/>
    <lineage>
        <taxon>Eukaryota</taxon>
        <taxon>Sar</taxon>
        <taxon>Stramenopiles</taxon>
        <taxon>Ochrophyta</taxon>
        <taxon>Pelagophyceae</taxon>
        <taxon>Pelagomonadales</taxon>
        <taxon>Pelagomonadaceae</taxon>
        <taxon>Aureococcus</taxon>
    </lineage>
</organism>
<feature type="compositionally biased region" description="Pro residues" evidence="3">
    <location>
        <begin position="50"/>
        <end position="61"/>
    </location>
</feature>
<feature type="compositionally biased region" description="Pro residues" evidence="3">
    <location>
        <begin position="172"/>
        <end position="188"/>
    </location>
</feature>
<proteinExistence type="inferred from homology"/>
<sequence>MSDALSRLTQVLNELQDTGGLTANLKISRSGDLEIVVTNSDTSPVTPSAPAAPSPPPPPAPQAEVPPGVRDAPRPRAPAARGAAAPGGRETPDGRRDPARPAGGAPPPPPGAPGAAEASKPVSSDVARALALAIARAYSPADLLRHLPAGVLLEAVRLQRSLVGDPAEAAAPPEPAAPPPEPAAPPPEPARRRPPERAPRPAGGPAAQDLEPGDRFFDVTALYVDGAAKKPGEGDCAAPRDGRATGRHTCGQGRSAGGGSYLPIDNSVYYELKAGPTHALTYFFNEDRRGDDCDAKVRLQHTHACAAGGWVLEWRVLERLRAGDELLVDYPETDDGVKHATWPAKPPAAEKRWRAGRARAPGPSSRGRKVFAPASIEDSSSDDDDGGGGETAAAAPAGHEDAAALLALFAPRRRARAAEEEEPVGARRPAPPRVYKSRAEPPPPNPSNPWGLKRPPSVRCVPLSSVVSRTLKLICEDPKNAAIVTWCPKAREISVVDKPTFITDVLPRYFRSNVASGRQAGAVGDDTATAHFDGVHSRQFDSFVRQLNYYGFRKARRCTNRYVCMDYSIKSPASSTA</sequence>
<feature type="region of interest" description="Disordered" evidence="3">
    <location>
        <begin position="37"/>
        <end position="125"/>
    </location>
</feature>
<reference evidence="5 6" key="1">
    <citation type="submission" date="2024-03" db="EMBL/GenBank/DDBJ databases">
        <title>Aureococcus anophagefferens CCMP1851 and Kratosvirus quantuckense: Draft genome of a second virus-susceptible host strain in the model system.</title>
        <authorList>
            <person name="Chase E."/>
            <person name="Truchon A.R."/>
            <person name="Schepens W."/>
            <person name="Wilhelm S.W."/>
        </authorList>
    </citation>
    <scope>NUCLEOTIDE SEQUENCE [LARGE SCALE GENOMIC DNA]</scope>
    <source>
        <strain evidence="5 6">CCMP1851</strain>
    </source>
</reference>
<evidence type="ECO:0000256" key="3">
    <source>
        <dbReference type="SAM" id="MobiDB-lite"/>
    </source>
</evidence>
<evidence type="ECO:0000313" key="5">
    <source>
        <dbReference type="EMBL" id="KAK7250047.1"/>
    </source>
</evidence>
<dbReference type="PANTHER" id="PTHR10015">
    <property type="entry name" value="HEAT SHOCK TRANSCRIPTION FACTOR"/>
    <property type="match status" value="1"/>
</dbReference>
<name>A0ABR1G9Q1_AURAN</name>
<feature type="compositionally biased region" description="Basic and acidic residues" evidence="3">
    <location>
        <begin position="228"/>
        <end position="244"/>
    </location>
</feature>
<dbReference type="InterPro" id="IPR000232">
    <property type="entry name" value="HSF_DNA-bd"/>
</dbReference>
<dbReference type="Gene3D" id="1.10.10.10">
    <property type="entry name" value="Winged helix-like DNA-binding domain superfamily/Winged helix DNA-binding domain"/>
    <property type="match status" value="1"/>
</dbReference>
<dbReference type="Pfam" id="PF00447">
    <property type="entry name" value="HSF_DNA-bind"/>
    <property type="match status" value="1"/>
</dbReference>
<feature type="compositionally biased region" description="Basic and acidic residues" evidence="3">
    <location>
        <begin position="189"/>
        <end position="199"/>
    </location>
</feature>
<feature type="region of interest" description="Disordered" evidence="3">
    <location>
        <begin position="416"/>
        <end position="455"/>
    </location>
</feature>
<keyword evidence="1" id="KW-0238">DNA-binding</keyword>